<dbReference type="AlphaFoldDB" id="A0A553PIA1"/>
<accession>A0A553PIA1</accession>
<feature type="region of interest" description="Disordered" evidence="1">
    <location>
        <begin position="1"/>
        <end position="169"/>
    </location>
</feature>
<gene>
    <name evidence="2" type="ORF">TCAL_00148</name>
</gene>
<dbReference type="EMBL" id="VCGU01000004">
    <property type="protein sequence ID" value="TRY77390.1"/>
    <property type="molecule type" value="Genomic_DNA"/>
</dbReference>
<reference evidence="2 3" key="1">
    <citation type="journal article" date="2018" name="Nat. Ecol. Evol.">
        <title>Genomic signatures of mitonuclear coevolution across populations of Tigriopus californicus.</title>
        <authorList>
            <person name="Barreto F.S."/>
            <person name="Watson E.T."/>
            <person name="Lima T.G."/>
            <person name="Willett C.S."/>
            <person name="Edmands S."/>
            <person name="Li W."/>
            <person name="Burton R.S."/>
        </authorList>
    </citation>
    <scope>NUCLEOTIDE SEQUENCE [LARGE SCALE GENOMIC DNA]</scope>
    <source>
        <strain evidence="2 3">San Diego</strain>
    </source>
</reference>
<feature type="compositionally biased region" description="Polar residues" evidence="1">
    <location>
        <begin position="63"/>
        <end position="81"/>
    </location>
</feature>
<name>A0A553PIA1_TIGCA</name>
<evidence type="ECO:0000313" key="3">
    <source>
        <dbReference type="Proteomes" id="UP000318571"/>
    </source>
</evidence>
<feature type="region of interest" description="Disordered" evidence="1">
    <location>
        <begin position="260"/>
        <end position="279"/>
    </location>
</feature>
<protein>
    <submittedName>
        <fullName evidence="2">Uncharacterized protein</fullName>
    </submittedName>
</protein>
<proteinExistence type="predicted"/>
<dbReference type="Proteomes" id="UP000318571">
    <property type="component" value="Chromosome 5"/>
</dbReference>
<sequence length="469" mass="51284">MPAPPRSSWIQPQAKALKTKVERRTQMAPEFGPSQEFDFDAPVMSPAGPMTRSRRSSIYGLRGNSTVRPSQKRSSATSSKAMDSITAAKPLDSGKSRARRSSVAPSNRSKETPAPSSSNGSSVTSSKISAPRKSPVNPVPSTCHTNARASAKSIKTAISRSPPKVDGQHVMKKSDCFLTNNSVNSDVQVVLERLTETPEIKEALDRPENVQRLGDQKSIAEHDELAVGSPMSRRKTVQIQEADFSPRVTRSIRMIKKTPFKKPKFGPASSKLSPNSRANLWPTRQKHSVFSGTPQSMNPVDMLKRNLQDKVKHQMEDTIAQLPNNTSPYLMIENETENGSPDYKFTKLNGAAPKSAKAAAKYLTATPGVRQIRPREALLQLDGNTPQTGPTMTSTSVSRLSLKRSTPLKVRPLLLFEDEDDEDTMKNSPSLNGLNQPEDISMEQVPLGSPVQSDSQMITGDLARACLIM</sequence>
<comment type="caution">
    <text evidence="2">The sequence shown here is derived from an EMBL/GenBank/DDBJ whole genome shotgun (WGS) entry which is preliminary data.</text>
</comment>
<evidence type="ECO:0000256" key="1">
    <source>
        <dbReference type="SAM" id="MobiDB-lite"/>
    </source>
</evidence>
<organism evidence="2 3">
    <name type="scientific">Tigriopus californicus</name>
    <name type="common">Marine copepod</name>
    <dbReference type="NCBI Taxonomy" id="6832"/>
    <lineage>
        <taxon>Eukaryota</taxon>
        <taxon>Metazoa</taxon>
        <taxon>Ecdysozoa</taxon>
        <taxon>Arthropoda</taxon>
        <taxon>Crustacea</taxon>
        <taxon>Multicrustacea</taxon>
        <taxon>Hexanauplia</taxon>
        <taxon>Copepoda</taxon>
        <taxon>Harpacticoida</taxon>
        <taxon>Harpacticidae</taxon>
        <taxon>Tigriopus</taxon>
    </lineage>
</organism>
<feature type="compositionally biased region" description="Low complexity" evidence="1">
    <location>
        <begin position="116"/>
        <end position="129"/>
    </location>
</feature>
<evidence type="ECO:0000313" key="2">
    <source>
        <dbReference type="EMBL" id="TRY77390.1"/>
    </source>
</evidence>
<keyword evidence="3" id="KW-1185">Reference proteome</keyword>
<feature type="compositionally biased region" description="Polar residues" evidence="1">
    <location>
        <begin position="139"/>
        <end position="148"/>
    </location>
</feature>